<dbReference type="PANTHER" id="PTHR10562">
    <property type="entry name" value="SMALL UBIQUITIN-RELATED MODIFIER"/>
    <property type="match status" value="1"/>
</dbReference>
<proteinExistence type="inferred from homology"/>
<protein>
    <recommendedName>
        <fullName evidence="2">Small ubiquitin-related modifier</fullName>
        <shortName evidence="2">SUMO</shortName>
    </recommendedName>
</protein>
<sequence>MSDSGDSKPPSTSTEHINLKVGGQDGAVVHFKIKKKTPLRKLMNAYCDRQGLVKGQLRFQFDGNPINDDDTPETLEMEEDDCIDVFQQQTGGVWVL</sequence>
<evidence type="ECO:0000313" key="4">
    <source>
        <dbReference type="Proteomes" id="UP000515163"/>
    </source>
</evidence>
<evidence type="ECO:0000259" key="3">
    <source>
        <dbReference type="PROSITE" id="PS50053"/>
    </source>
</evidence>
<evidence type="ECO:0000256" key="1">
    <source>
        <dbReference type="ARBA" id="ARBA00009185"/>
    </source>
</evidence>
<dbReference type="Gene3D" id="3.10.20.90">
    <property type="entry name" value="Phosphatidylinositol 3-kinase Catalytic Subunit, Chain A, domain 1"/>
    <property type="match status" value="1"/>
</dbReference>
<dbReference type="GeneID" id="116308816"/>
<dbReference type="CDD" id="cd16115">
    <property type="entry name" value="Ubl_SUMO2_3_4"/>
    <property type="match status" value="1"/>
</dbReference>
<accession>A0A6P8JFU1</accession>
<evidence type="ECO:0000313" key="5">
    <source>
        <dbReference type="RefSeq" id="XP_031575175.1"/>
    </source>
</evidence>
<comment type="similarity">
    <text evidence="1 2">Belongs to the ubiquitin family. SUMO subfamily.</text>
</comment>
<dbReference type="InterPro" id="IPR029071">
    <property type="entry name" value="Ubiquitin-like_domsf"/>
</dbReference>
<keyword evidence="4" id="KW-1185">Reference proteome</keyword>
<name>A0A6P8JFU1_ACTTE</name>
<dbReference type="KEGG" id="aten:116308816"/>
<gene>
    <name evidence="5" type="primary">LOC116308816</name>
</gene>
<dbReference type="SMART" id="SM00213">
    <property type="entry name" value="UBQ"/>
    <property type="match status" value="1"/>
</dbReference>
<dbReference type="InterPro" id="IPR000626">
    <property type="entry name" value="Ubiquitin-like_dom"/>
</dbReference>
<dbReference type="OrthoDB" id="442921at2759"/>
<dbReference type="FunCoup" id="A0A6P8JFU1">
    <property type="interactions" value="3019"/>
</dbReference>
<organism evidence="4 5">
    <name type="scientific">Actinia tenebrosa</name>
    <name type="common">Australian red waratah sea anemone</name>
    <dbReference type="NCBI Taxonomy" id="6105"/>
    <lineage>
        <taxon>Eukaryota</taxon>
        <taxon>Metazoa</taxon>
        <taxon>Cnidaria</taxon>
        <taxon>Anthozoa</taxon>
        <taxon>Hexacorallia</taxon>
        <taxon>Actiniaria</taxon>
        <taxon>Actiniidae</taxon>
        <taxon>Actinia</taxon>
    </lineage>
</organism>
<reference evidence="5" key="1">
    <citation type="submission" date="2025-08" db="UniProtKB">
        <authorList>
            <consortium name="RefSeq"/>
        </authorList>
    </citation>
    <scope>IDENTIFICATION</scope>
</reference>
<dbReference type="Pfam" id="PF11976">
    <property type="entry name" value="Rad60-SLD"/>
    <property type="match status" value="1"/>
</dbReference>
<dbReference type="RefSeq" id="XP_031575175.1">
    <property type="nucleotide sequence ID" value="XM_031719315.1"/>
</dbReference>
<keyword evidence="2" id="KW-0539">Nucleus</keyword>
<keyword evidence="2" id="KW-0833">Ubl conjugation pathway</keyword>
<dbReference type="FunFam" id="3.10.20.90:FF:000174">
    <property type="entry name" value="Small ubiquitin-related modifier"/>
    <property type="match status" value="1"/>
</dbReference>
<dbReference type="InParanoid" id="A0A6P8JFU1"/>
<dbReference type="Proteomes" id="UP000515163">
    <property type="component" value="Unplaced"/>
</dbReference>
<dbReference type="AlphaFoldDB" id="A0A6P8JFU1"/>
<feature type="domain" description="Ubiquitin-like" evidence="3">
    <location>
        <begin position="15"/>
        <end position="92"/>
    </location>
</feature>
<dbReference type="GO" id="GO:0005634">
    <property type="term" value="C:nucleus"/>
    <property type="evidence" value="ECO:0007669"/>
    <property type="project" value="UniProtKB-SubCell"/>
</dbReference>
<evidence type="ECO:0000256" key="2">
    <source>
        <dbReference type="RuleBase" id="RU361190"/>
    </source>
</evidence>
<dbReference type="PROSITE" id="PS50053">
    <property type="entry name" value="UBIQUITIN_2"/>
    <property type="match status" value="1"/>
</dbReference>
<dbReference type="InterPro" id="IPR022617">
    <property type="entry name" value="Rad60/SUMO-like_dom"/>
</dbReference>
<dbReference type="SUPFAM" id="SSF54236">
    <property type="entry name" value="Ubiquitin-like"/>
    <property type="match status" value="1"/>
</dbReference>
<comment type="subcellular location">
    <subcellularLocation>
        <location evidence="2">Nucleus</location>
    </subcellularLocation>
</comment>